<evidence type="ECO:0000256" key="6">
    <source>
        <dbReference type="ARBA" id="ARBA00022842"/>
    </source>
</evidence>
<dbReference type="Gene3D" id="3.40.50.300">
    <property type="entry name" value="P-loop containing nucleotide triphosphate hydrolases"/>
    <property type="match status" value="1"/>
</dbReference>
<dbReference type="HAMAP" id="MF_00321">
    <property type="entry name" value="GTPase_EngB"/>
    <property type="match status" value="1"/>
</dbReference>
<name>A0AAD3CPN3_9STRA</name>
<evidence type="ECO:0000256" key="8">
    <source>
        <dbReference type="ARBA" id="ARBA00023210"/>
    </source>
</evidence>
<feature type="domain" description="EngB-type G" evidence="12">
    <location>
        <begin position="206"/>
        <end position="391"/>
    </location>
</feature>
<sequence>MFSSRNVYISSIVLCVVVVIATQKGDAFAPSASFNLISSTTYRNTIEDTVLYAKPRKGGPSGKAGGKATKKNKKRNSTSGNPKKTRKNGDDNKKGNRSEPVAQATGTKAPKTQQKNLPPWKVMSKKDVKKNIQSELQRREAIRQGELSSSVTSLEEKVGDVDASSSLITPTDRQLLKWKRFRPDRDIDSMTFEGAYLGMRLPPSLGVPEIAFLGRSNVGKSSLLNRLSKSATNASNLDTATVGKTPGATASVNLYSLQSKKKGKNVLAFADLPGFGYAKLSKGVKEDVEMAAERYLGKRKELALGILLVDCRRDPSDDDRGVLAALYDMNLPILVVATKIDKMSSKNALENQLEKVRVGLGLPQGQPFCISSVTGEGVKQLWTIINDACEDKIEELREQMEQGDRKSMDDSAEAYGNIQLDEYGNFIEEESTDEGLEWIQSFAYYDDSKESVKPKQNLSDEAIIKMKENEARQAAENEAQKVRNLKKVARKMQRKGEL</sequence>
<dbReference type="PANTHER" id="PTHR11649:SF13">
    <property type="entry name" value="ENGB-TYPE G DOMAIN-CONTAINING PROTEIN"/>
    <property type="match status" value="1"/>
</dbReference>
<evidence type="ECO:0000256" key="11">
    <source>
        <dbReference type="SAM" id="SignalP"/>
    </source>
</evidence>
<gene>
    <name evidence="13" type="ORF">CTEN210_06333</name>
</gene>
<dbReference type="PROSITE" id="PS51706">
    <property type="entry name" value="G_ENGB"/>
    <property type="match status" value="1"/>
</dbReference>
<dbReference type="InterPro" id="IPR030393">
    <property type="entry name" value="G_ENGB_dom"/>
</dbReference>
<dbReference type="SUPFAM" id="SSF52540">
    <property type="entry name" value="P-loop containing nucleoside triphosphate hydrolases"/>
    <property type="match status" value="1"/>
</dbReference>
<dbReference type="PANTHER" id="PTHR11649">
    <property type="entry name" value="MSS1/TRME-RELATED GTP-BINDING PROTEIN"/>
    <property type="match status" value="1"/>
</dbReference>
<feature type="region of interest" description="Disordered" evidence="10">
    <location>
        <begin position="474"/>
        <end position="498"/>
    </location>
</feature>
<feature type="region of interest" description="Disordered" evidence="10">
    <location>
        <begin position="53"/>
        <end position="162"/>
    </location>
</feature>
<dbReference type="Proteomes" id="UP001054902">
    <property type="component" value="Unassembled WGS sequence"/>
</dbReference>
<accession>A0AAD3CPN3</accession>
<dbReference type="GO" id="GO:0005525">
    <property type="term" value="F:GTP binding"/>
    <property type="evidence" value="ECO:0007669"/>
    <property type="project" value="UniProtKB-KW"/>
</dbReference>
<keyword evidence="6" id="KW-0460">Magnesium</keyword>
<dbReference type="NCBIfam" id="TIGR03598">
    <property type="entry name" value="GTPase_YsxC"/>
    <property type="match status" value="1"/>
</dbReference>
<feature type="compositionally biased region" description="Polar residues" evidence="10">
    <location>
        <begin position="104"/>
        <end position="116"/>
    </location>
</feature>
<dbReference type="InterPro" id="IPR027417">
    <property type="entry name" value="P-loop_NTPase"/>
</dbReference>
<evidence type="ECO:0000256" key="4">
    <source>
        <dbReference type="ARBA" id="ARBA00022723"/>
    </source>
</evidence>
<comment type="caution">
    <text evidence="13">The sequence shown here is derived from an EMBL/GenBank/DDBJ whole genome shotgun (WGS) entry which is preliminary data.</text>
</comment>
<evidence type="ECO:0000313" key="13">
    <source>
        <dbReference type="EMBL" id="GFH49857.1"/>
    </source>
</evidence>
<comment type="similarity">
    <text evidence="2">Belongs to the TRAFAC class TrmE-Era-EngA-EngB-Septin-like GTPase superfamily. EngB GTPase family.</text>
</comment>
<keyword evidence="4" id="KW-0479">Metal-binding</keyword>
<proteinExistence type="inferred from homology"/>
<organism evidence="13 14">
    <name type="scientific">Chaetoceros tenuissimus</name>
    <dbReference type="NCBI Taxonomy" id="426638"/>
    <lineage>
        <taxon>Eukaryota</taxon>
        <taxon>Sar</taxon>
        <taxon>Stramenopiles</taxon>
        <taxon>Ochrophyta</taxon>
        <taxon>Bacillariophyta</taxon>
        <taxon>Coscinodiscophyceae</taxon>
        <taxon>Chaetocerotophycidae</taxon>
        <taxon>Chaetocerotales</taxon>
        <taxon>Chaetocerotaceae</taxon>
        <taxon>Chaetoceros</taxon>
    </lineage>
</organism>
<comment type="cofactor">
    <cofactor evidence="1">
        <name>Mg(2+)</name>
        <dbReference type="ChEBI" id="CHEBI:18420"/>
    </cofactor>
</comment>
<reference evidence="13 14" key="1">
    <citation type="journal article" date="2021" name="Sci. Rep.">
        <title>The genome of the diatom Chaetoceros tenuissimus carries an ancient integrated fragment of an extant virus.</title>
        <authorList>
            <person name="Hongo Y."/>
            <person name="Kimura K."/>
            <person name="Takaki Y."/>
            <person name="Yoshida Y."/>
            <person name="Baba S."/>
            <person name="Kobayashi G."/>
            <person name="Nagasaki K."/>
            <person name="Hano T."/>
            <person name="Tomaru Y."/>
        </authorList>
    </citation>
    <scope>NUCLEOTIDE SEQUENCE [LARGE SCALE GENOMIC DNA]</scope>
    <source>
        <strain evidence="13 14">NIES-3715</strain>
    </source>
</reference>
<feature type="compositionally biased region" description="Basic residues" evidence="10">
    <location>
        <begin position="483"/>
        <end position="498"/>
    </location>
</feature>
<keyword evidence="9" id="KW-0131">Cell cycle</keyword>
<keyword evidence="7" id="KW-0342">GTP-binding</keyword>
<keyword evidence="11" id="KW-0732">Signal</keyword>
<evidence type="ECO:0000256" key="3">
    <source>
        <dbReference type="ARBA" id="ARBA00022618"/>
    </source>
</evidence>
<evidence type="ECO:0000313" key="14">
    <source>
        <dbReference type="Proteomes" id="UP001054902"/>
    </source>
</evidence>
<protein>
    <submittedName>
        <fullName evidence="13">GTP binding protein</fullName>
    </submittedName>
</protein>
<dbReference type="InterPro" id="IPR006073">
    <property type="entry name" value="GTP-bd"/>
</dbReference>
<evidence type="ECO:0000256" key="2">
    <source>
        <dbReference type="ARBA" id="ARBA00009638"/>
    </source>
</evidence>
<dbReference type="GO" id="GO:0051301">
    <property type="term" value="P:cell division"/>
    <property type="evidence" value="ECO:0007669"/>
    <property type="project" value="UniProtKB-KW"/>
</dbReference>
<feature type="compositionally biased region" description="Basic and acidic residues" evidence="10">
    <location>
        <begin position="124"/>
        <end position="143"/>
    </location>
</feature>
<keyword evidence="5" id="KW-0547">Nucleotide-binding</keyword>
<evidence type="ECO:0000256" key="9">
    <source>
        <dbReference type="ARBA" id="ARBA00023306"/>
    </source>
</evidence>
<evidence type="ECO:0000256" key="10">
    <source>
        <dbReference type="SAM" id="MobiDB-lite"/>
    </source>
</evidence>
<evidence type="ECO:0000256" key="7">
    <source>
        <dbReference type="ARBA" id="ARBA00023134"/>
    </source>
</evidence>
<dbReference type="CDD" id="cd01876">
    <property type="entry name" value="YihA_EngB"/>
    <property type="match status" value="1"/>
</dbReference>
<keyword evidence="14" id="KW-1185">Reference proteome</keyword>
<evidence type="ECO:0000259" key="12">
    <source>
        <dbReference type="PROSITE" id="PS51706"/>
    </source>
</evidence>
<dbReference type="Pfam" id="PF01926">
    <property type="entry name" value="MMR_HSR1"/>
    <property type="match status" value="1"/>
</dbReference>
<feature type="compositionally biased region" description="Basic and acidic residues" evidence="10">
    <location>
        <begin position="87"/>
        <end position="97"/>
    </location>
</feature>
<dbReference type="GO" id="GO:0046872">
    <property type="term" value="F:metal ion binding"/>
    <property type="evidence" value="ECO:0007669"/>
    <property type="project" value="UniProtKB-KW"/>
</dbReference>
<feature type="chain" id="PRO_5042061538" evidence="11">
    <location>
        <begin position="28"/>
        <end position="498"/>
    </location>
</feature>
<keyword evidence="8" id="KW-0717">Septation</keyword>
<evidence type="ECO:0000256" key="5">
    <source>
        <dbReference type="ARBA" id="ARBA00022741"/>
    </source>
</evidence>
<dbReference type="InterPro" id="IPR019987">
    <property type="entry name" value="GTP-bd_ribosome_bio_YsxC"/>
</dbReference>
<evidence type="ECO:0000256" key="1">
    <source>
        <dbReference type="ARBA" id="ARBA00001946"/>
    </source>
</evidence>
<keyword evidence="3" id="KW-0132">Cell division</keyword>
<feature type="signal peptide" evidence="11">
    <location>
        <begin position="1"/>
        <end position="27"/>
    </location>
</feature>
<dbReference type="EMBL" id="BLLK01000038">
    <property type="protein sequence ID" value="GFH49857.1"/>
    <property type="molecule type" value="Genomic_DNA"/>
</dbReference>
<dbReference type="AlphaFoldDB" id="A0AAD3CPN3"/>